<dbReference type="Proteomes" id="UP000324222">
    <property type="component" value="Unassembled WGS sequence"/>
</dbReference>
<sequence>MCKREYDRIPAKPEWRGRELFGIAVGIITREWNTEVHPCVSGIAITFLFLPLRLNSRSSFLLVCILLNKYSCQRYFFLHLFVSFLWLAVS</sequence>
<keyword evidence="3" id="KW-1185">Reference proteome</keyword>
<name>A0A5B7JJD0_PORTR</name>
<reference evidence="2 3" key="1">
    <citation type="submission" date="2019-05" db="EMBL/GenBank/DDBJ databases">
        <title>Another draft genome of Portunus trituberculatus and its Hox gene families provides insights of decapod evolution.</title>
        <authorList>
            <person name="Jeong J.-H."/>
            <person name="Song I."/>
            <person name="Kim S."/>
            <person name="Choi T."/>
            <person name="Kim D."/>
            <person name="Ryu S."/>
            <person name="Kim W."/>
        </authorList>
    </citation>
    <scope>NUCLEOTIDE SEQUENCE [LARGE SCALE GENOMIC DNA]</scope>
    <source>
        <tissue evidence="2">Muscle</tissue>
    </source>
</reference>
<accession>A0A5B7JJD0</accession>
<feature type="transmembrane region" description="Helical" evidence="1">
    <location>
        <begin position="72"/>
        <end position="89"/>
    </location>
</feature>
<proteinExistence type="predicted"/>
<dbReference type="AlphaFoldDB" id="A0A5B7JJD0"/>
<gene>
    <name evidence="2" type="ORF">E2C01_088431</name>
</gene>
<comment type="caution">
    <text evidence="2">The sequence shown here is derived from an EMBL/GenBank/DDBJ whole genome shotgun (WGS) entry which is preliminary data.</text>
</comment>
<protein>
    <submittedName>
        <fullName evidence="2">Uncharacterized protein</fullName>
    </submittedName>
</protein>
<evidence type="ECO:0000256" key="1">
    <source>
        <dbReference type="SAM" id="Phobius"/>
    </source>
</evidence>
<evidence type="ECO:0000313" key="3">
    <source>
        <dbReference type="Proteomes" id="UP000324222"/>
    </source>
</evidence>
<keyword evidence="1" id="KW-0472">Membrane</keyword>
<evidence type="ECO:0000313" key="2">
    <source>
        <dbReference type="EMBL" id="MPC93307.1"/>
    </source>
</evidence>
<keyword evidence="1" id="KW-1133">Transmembrane helix</keyword>
<organism evidence="2 3">
    <name type="scientific">Portunus trituberculatus</name>
    <name type="common">Swimming crab</name>
    <name type="synonym">Neptunus trituberculatus</name>
    <dbReference type="NCBI Taxonomy" id="210409"/>
    <lineage>
        <taxon>Eukaryota</taxon>
        <taxon>Metazoa</taxon>
        <taxon>Ecdysozoa</taxon>
        <taxon>Arthropoda</taxon>
        <taxon>Crustacea</taxon>
        <taxon>Multicrustacea</taxon>
        <taxon>Malacostraca</taxon>
        <taxon>Eumalacostraca</taxon>
        <taxon>Eucarida</taxon>
        <taxon>Decapoda</taxon>
        <taxon>Pleocyemata</taxon>
        <taxon>Brachyura</taxon>
        <taxon>Eubrachyura</taxon>
        <taxon>Portunoidea</taxon>
        <taxon>Portunidae</taxon>
        <taxon>Portuninae</taxon>
        <taxon>Portunus</taxon>
    </lineage>
</organism>
<keyword evidence="1" id="KW-0812">Transmembrane</keyword>
<dbReference type="EMBL" id="VSRR010094423">
    <property type="protein sequence ID" value="MPC93307.1"/>
    <property type="molecule type" value="Genomic_DNA"/>
</dbReference>